<reference evidence="1" key="1">
    <citation type="submission" date="2018-05" db="EMBL/GenBank/DDBJ databases">
        <authorList>
            <person name="Lanie J.A."/>
            <person name="Ng W.-L."/>
            <person name="Kazmierczak K.M."/>
            <person name="Andrzejewski T.M."/>
            <person name="Davidsen T.M."/>
            <person name="Wayne K.J."/>
            <person name="Tettelin H."/>
            <person name="Glass J.I."/>
            <person name="Rusch D."/>
            <person name="Podicherti R."/>
            <person name="Tsui H.-C.T."/>
            <person name="Winkler M.E."/>
        </authorList>
    </citation>
    <scope>NUCLEOTIDE SEQUENCE</scope>
</reference>
<name>A0A382C6J4_9ZZZZ</name>
<dbReference type="EMBL" id="UINC01032922">
    <property type="protein sequence ID" value="SVB21382.1"/>
    <property type="molecule type" value="Genomic_DNA"/>
</dbReference>
<proteinExistence type="predicted"/>
<organism evidence="1">
    <name type="scientific">marine metagenome</name>
    <dbReference type="NCBI Taxonomy" id="408172"/>
    <lineage>
        <taxon>unclassified sequences</taxon>
        <taxon>metagenomes</taxon>
        <taxon>ecological metagenomes</taxon>
    </lineage>
</organism>
<protein>
    <submittedName>
        <fullName evidence="1">Uncharacterized protein</fullName>
    </submittedName>
</protein>
<gene>
    <name evidence="1" type="ORF">METZ01_LOCUS174236</name>
</gene>
<accession>A0A382C6J4</accession>
<evidence type="ECO:0000313" key="1">
    <source>
        <dbReference type="EMBL" id="SVB21382.1"/>
    </source>
</evidence>
<sequence>MACSFASITAAISVLIPKFLGQGVDEAFTLFNEGNYQSAEIRAMLLRTAAIVLIV</sequence>
<feature type="non-terminal residue" evidence="1">
    <location>
        <position position="55"/>
    </location>
</feature>
<dbReference type="AlphaFoldDB" id="A0A382C6J4"/>